<evidence type="ECO:0000313" key="2">
    <source>
        <dbReference type="EMBL" id="KAK6530316.1"/>
    </source>
</evidence>
<comment type="caution">
    <text evidence="2">The sequence shown here is derived from an EMBL/GenBank/DDBJ whole genome shotgun (WGS) entry which is preliminary data.</text>
</comment>
<evidence type="ECO:0000256" key="1">
    <source>
        <dbReference type="SAM" id="MobiDB-lite"/>
    </source>
</evidence>
<evidence type="ECO:0000313" key="3">
    <source>
        <dbReference type="Proteomes" id="UP001365542"/>
    </source>
</evidence>
<organism evidence="2 3">
    <name type="scientific">Orbilia ellipsospora</name>
    <dbReference type="NCBI Taxonomy" id="2528407"/>
    <lineage>
        <taxon>Eukaryota</taxon>
        <taxon>Fungi</taxon>
        <taxon>Dikarya</taxon>
        <taxon>Ascomycota</taxon>
        <taxon>Pezizomycotina</taxon>
        <taxon>Orbiliomycetes</taxon>
        <taxon>Orbiliales</taxon>
        <taxon>Orbiliaceae</taxon>
        <taxon>Orbilia</taxon>
    </lineage>
</organism>
<sequence>MNVSTTCKHGTFHGFRCETCDNFVCSLRRPPKDLDFPELLIPPYLTPREINPPTMKSMPPELGYSKNELHAMGALGRDYRWRLTAAAKQNEERAIFMAPGKSPGKRVVDPLSILSPLRKLRIVSPERGWGDGVENSHNLRLRDKDYDHRNEVGLTENIENTKNDTNREGLLNEDGKSDEGESVERNILPANR</sequence>
<protein>
    <submittedName>
        <fullName evidence="2">Uncharacterized protein</fullName>
    </submittedName>
</protein>
<proteinExistence type="predicted"/>
<feature type="compositionally biased region" description="Basic and acidic residues" evidence="1">
    <location>
        <begin position="173"/>
        <end position="184"/>
    </location>
</feature>
<name>A0AAV9X147_9PEZI</name>
<accession>A0AAV9X147</accession>
<dbReference type="EMBL" id="JAVHJO010000013">
    <property type="protein sequence ID" value="KAK6530316.1"/>
    <property type="molecule type" value="Genomic_DNA"/>
</dbReference>
<feature type="region of interest" description="Disordered" evidence="1">
    <location>
        <begin position="152"/>
        <end position="192"/>
    </location>
</feature>
<keyword evidence="3" id="KW-1185">Reference proteome</keyword>
<dbReference type="AlphaFoldDB" id="A0AAV9X147"/>
<dbReference type="Proteomes" id="UP001365542">
    <property type="component" value="Unassembled WGS sequence"/>
</dbReference>
<gene>
    <name evidence="2" type="ORF">TWF694_003676</name>
</gene>
<reference evidence="2 3" key="1">
    <citation type="submission" date="2019-10" db="EMBL/GenBank/DDBJ databases">
        <authorList>
            <person name="Palmer J.M."/>
        </authorList>
    </citation>
    <scope>NUCLEOTIDE SEQUENCE [LARGE SCALE GENOMIC DNA]</scope>
    <source>
        <strain evidence="2 3">TWF694</strain>
    </source>
</reference>